<dbReference type="Proteomes" id="UP000015620">
    <property type="component" value="Chromosome"/>
</dbReference>
<accession>S6A3U9</accession>
<reference evidence="1 2" key="1">
    <citation type="journal article" date="2013" name="PLoS ONE">
        <title>Genome-Wide Relatedness of Treponema pedis, from Gingiva and Necrotic Skin Lesions of Pigs, with the Human Oral Pathogen Treponema denticola.</title>
        <authorList>
            <person name="Svartstrom O."/>
            <person name="Mushtaq M."/>
            <person name="Pringle M."/>
            <person name="Segerman B."/>
        </authorList>
    </citation>
    <scope>NUCLEOTIDE SEQUENCE [LARGE SCALE GENOMIC DNA]</scope>
    <source>
        <strain evidence="1">T A4</strain>
    </source>
</reference>
<protein>
    <submittedName>
        <fullName evidence="1">Uncharacterized protein</fullName>
    </submittedName>
</protein>
<dbReference type="AlphaFoldDB" id="S6A3U9"/>
<dbReference type="EMBL" id="CP004120">
    <property type="protein sequence ID" value="AGT43876.1"/>
    <property type="molecule type" value="Genomic_DNA"/>
</dbReference>
<name>S6A3U9_9SPIR</name>
<gene>
    <name evidence="1" type="ORF">TPE_1381</name>
</gene>
<dbReference type="HOGENOM" id="CLU_2248880_0_0_12"/>
<organism evidence="1 2">
    <name type="scientific">Treponema pedis str. T A4</name>
    <dbReference type="NCBI Taxonomy" id="1291379"/>
    <lineage>
        <taxon>Bacteria</taxon>
        <taxon>Pseudomonadati</taxon>
        <taxon>Spirochaetota</taxon>
        <taxon>Spirochaetia</taxon>
        <taxon>Spirochaetales</taxon>
        <taxon>Treponemataceae</taxon>
        <taxon>Treponema</taxon>
    </lineage>
</organism>
<dbReference type="PATRIC" id="fig|1291379.3.peg.1371"/>
<proteinExistence type="predicted"/>
<evidence type="ECO:0000313" key="1">
    <source>
        <dbReference type="EMBL" id="AGT43876.1"/>
    </source>
</evidence>
<keyword evidence="2" id="KW-1185">Reference proteome</keyword>
<dbReference type="KEGG" id="tped:TPE_1381"/>
<sequence length="104" mass="11963">MFGKRSGAVYTEKESRLRELTLGTMHPRFKADGGLRNPYCKKIKNTGRYIMPQLSLYLTQEQISKVEHEARADRMSLSKWVVTQIINKIEPRYPEGWAGTCSAL</sequence>
<dbReference type="STRING" id="1291379.TPE_1381"/>
<evidence type="ECO:0000313" key="2">
    <source>
        <dbReference type="Proteomes" id="UP000015620"/>
    </source>
</evidence>